<dbReference type="Proteomes" id="UP001055286">
    <property type="component" value="Unassembled WGS sequence"/>
</dbReference>
<accession>A0AA37HJL6</accession>
<organism evidence="9 10">
    <name type="scientific">Methylobacterium frigidaeris</name>
    <dbReference type="NCBI Taxonomy" id="2038277"/>
    <lineage>
        <taxon>Bacteria</taxon>
        <taxon>Pseudomonadati</taxon>
        <taxon>Pseudomonadota</taxon>
        <taxon>Alphaproteobacteria</taxon>
        <taxon>Hyphomicrobiales</taxon>
        <taxon>Methylobacteriaceae</taxon>
        <taxon>Methylobacterium</taxon>
    </lineage>
</organism>
<protein>
    <submittedName>
        <fullName evidence="9">D,D-dipeptide transport system permease protein DdpC</fullName>
    </submittedName>
</protein>
<dbReference type="PROSITE" id="PS50928">
    <property type="entry name" value="ABC_TM1"/>
    <property type="match status" value="1"/>
</dbReference>
<keyword evidence="4 7" id="KW-0812">Transmembrane</keyword>
<gene>
    <name evidence="9" type="primary">ddpC_5</name>
    <name evidence="9" type="ORF">MPEAHAMD_6542</name>
</gene>
<dbReference type="PANTHER" id="PTHR43386:SF6">
    <property type="entry name" value="ABC TRANSPORTER PERMEASE PROTEIN"/>
    <property type="match status" value="1"/>
</dbReference>
<dbReference type="SUPFAM" id="SSF161098">
    <property type="entry name" value="MetI-like"/>
    <property type="match status" value="1"/>
</dbReference>
<evidence type="ECO:0000256" key="7">
    <source>
        <dbReference type="RuleBase" id="RU363032"/>
    </source>
</evidence>
<dbReference type="InterPro" id="IPR000515">
    <property type="entry name" value="MetI-like"/>
</dbReference>
<dbReference type="InterPro" id="IPR025966">
    <property type="entry name" value="OppC_N"/>
</dbReference>
<proteinExistence type="inferred from homology"/>
<feature type="domain" description="ABC transmembrane type-1" evidence="8">
    <location>
        <begin position="113"/>
        <end position="301"/>
    </location>
</feature>
<evidence type="ECO:0000256" key="1">
    <source>
        <dbReference type="ARBA" id="ARBA00004651"/>
    </source>
</evidence>
<reference evidence="9" key="1">
    <citation type="journal article" date="2016" name="Front. Microbiol.">
        <title>Genome Sequence of the Piezophilic, Mesophilic Sulfate-Reducing Bacterium Desulfovibrio indicus J2T.</title>
        <authorList>
            <person name="Cao J."/>
            <person name="Maignien L."/>
            <person name="Shao Z."/>
            <person name="Alain K."/>
            <person name="Jebbar M."/>
        </authorList>
    </citation>
    <scope>NUCLEOTIDE SEQUENCE</scope>
    <source>
        <strain evidence="9">JCM 32048</strain>
    </source>
</reference>
<evidence type="ECO:0000313" key="10">
    <source>
        <dbReference type="Proteomes" id="UP001055286"/>
    </source>
</evidence>
<keyword evidence="2 7" id="KW-0813">Transport</keyword>
<name>A0AA37HJL6_9HYPH</name>
<reference evidence="9" key="2">
    <citation type="submission" date="2021-08" db="EMBL/GenBank/DDBJ databases">
        <authorList>
            <person name="Tani A."/>
            <person name="Ola A."/>
            <person name="Ogura Y."/>
            <person name="Katsura K."/>
            <person name="Hayashi T."/>
        </authorList>
    </citation>
    <scope>NUCLEOTIDE SEQUENCE</scope>
    <source>
        <strain evidence="9">JCM 32048</strain>
    </source>
</reference>
<evidence type="ECO:0000256" key="3">
    <source>
        <dbReference type="ARBA" id="ARBA00022475"/>
    </source>
</evidence>
<evidence type="ECO:0000256" key="5">
    <source>
        <dbReference type="ARBA" id="ARBA00022989"/>
    </source>
</evidence>
<dbReference type="CDD" id="cd06261">
    <property type="entry name" value="TM_PBP2"/>
    <property type="match status" value="1"/>
</dbReference>
<keyword evidence="10" id="KW-1185">Reference proteome</keyword>
<evidence type="ECO:0000256" key="6">
    <source>
        <dbReference type="ARBA" id="ARBA00023136"/>
    </source>
</evidence>
<dbReference type="Pfam" id="PF00528">
    <property type="entry name" value="BPD_transp_1"/>
    <property type="match status" value="1"/>
</dbReference>
<dbReference type="GO" id="GO:0055085">
    <property type="term" value="P:transmembrane transport"/>
    <property type="evidence" value="ECO:0007669"/>
    <property type="project" value="InterPro"/>
</dbReference>
<dbReference type="Gene3D" id="1.10.3720.10">
    <property type="entry name" value="MetI-like"/>
    <property type="match status" value="1"/>
</dbReference>
<comment type="caution">
    <text evidence="9">The sequence shown here is derived from an EMBL/GenBank/DDBJ whole genome shotgun (WGS) entry which is preliminary data.</text>
</comment>
<dbReference type="AlphaFoldDB" id="A0AA37HJL6"/>
<keyword evidence="6 7" id="KW-0472">Membrane</keyword>
<feature type="transmembrane region" description="Helical" evidence="7">
    <location>
        <begin position="117"/>
        <end position="140"/>
    </location>
</feature>
<dbReference type="InterPro" id="IPR050366">
    <property type="entry name" value="BP-dependent_transpt_permease"/>
</dbReference>
<dbReference type="InterPro" id="IPR035906">
    <property type="entry name" value="MetI-like_sf"/>
</dbReference>
<keyword evidence="5 7" id="KW-1133">Transmembrane helix</keyword>
<comment type="similarity">
    <text evidence="7">Belongs to the binding-protein-dependent transport system permease family.</text>
</comment>
<evidence type="ECO:0000313" key="9">
    <source>
        <dbReference type="EMBL" id="GJD66345.1"/>
    </source>
</evidence>
<feature type="transmembrane region" description="Helical" evidence="7">
    <location>
        <begin position="280"/>
        <end position="301"/>
    </location>
</feature>
<feature type="transmembrane region" description="Helical" evidence="7">
    <location>
        <begin position="237"/>
        <end position="259"/>
    </location>
</feature>
<evidence type="ECO:0000256" key="2">
    <source>
        <dbReference type="ARBA" id="ARBA00022448"/>
    </source>
</evidence>
<dbReference type="GO" id="GO:0005886">
    <property type="term" value="C:plasma membrane"/>
    <property type="evidence" value="ECO:0007669"/>
    <property type="project" value="UniProtKB-SubCell"/>
</dbReference>
<evidence type="ECO:0000259" key="8">
    <source>
        <dbReference type="PROSITE" id="PS50928"/>
    </source>
</evidence>
<dbReference type="PANTHER" id="PTHR43386">
    <property type="entry name" value="OLIGOPEPTIDE TRANSPORT SYSTEM PERMEASE PROTEIN APPC"/>
    <property type="match status" value="1"/>
</dbReference>
<dbReference type="EMBL" id="BPQJ01000062">
    <property type="protein sequence ID" value="GJD66345.1"/>
    <property type="molecule type" value="Genomic_DNA"/>
</dbReference>
<dbReference type="Pfam" id="PF12911">
    <property type="entry name" value="OppC_N"/>
    <property type="match status" value="1"/>
</dbReference>
<feature type="transmembrane region" description="Helical" evidence="7">
    <location>
        <begin position="52"/>
        <end position="73"/>
    </location>
</feature>
<sequence length="316" mass="33131">MSATFVPRAPGAADGIRASAPPDLAIAEPLPDIIPPRKARGRARRLVARHPGAVIGGVLLAVVLAMALLAPWIGTVDPTALSPTQRTRAPSALHWFGTDLLGRDIYSRVVYGARVSLVIGFSVAALASAAGLAIGLVSGMMRRADGIIMRIVDGVMSIPPILLAVALMALTRGSIGNVIVAITVAEIPRVTRLVRGVVLSLREQPYVDAAIVSGTRPSTVIWRHILPNSLAPMTVQATYICASAMIAEAILSFIGAGVPPSTPSWGNIMAEGRALWQVKFTIILFPAIFLSLTVLAVNLVGDGIRDALDARMAKDV</sequence>
<comment type="subcellular location">
    <subcellularLocation>
        <location evidence="1 7">Cell membrane</location>
        <topology evidence="1 7">Multi-pass membrane protein</topology>
    </subcellularLocation>
</comment>
<keyword evidence="3" id="KW-1003">Cell membrane</keyword>
<evidence type="ECO:0000256" key="4">
    <source>
        <dbReference type="ARBA" id="ARBA00022692"/>
    </source>
</evidence>